<name>A0A1G2TGE3_9BACT</name>
<dbReference type="Gene3D" id="3.40.50.720">
    <property type="entry name" value="NAD(P)-binding Rossmann-like Domain"/>
    <property type="match status" value="1"/>
</dbReference>
<dbReference type="InterPro" id="IPR001509">
    <property type="entry name" value="Epimerase_deHydtase"/>
</dbReference>
<dbReference type="AlphaFoldDB" id="A0A1G2TGE3"/>
<dbReference type="EMBL" id="MHVR01000020">
    <property type="protein sequence ID" value="OHA95701.1"/>
    <property type="molecule type" value="Genomic_DNA"/>
</dbReference>
<evidence type="ECO:0000313" key="4">
    <source>
        <dbReference type="Proteomes" id="UP000178175"/>
    </source>
</evidence>
<comment type="caution">
    <text evidence="3">The sequence shown here is derived from an EMBL/GenBank/DDBJ whole genome shotgun (WGS) entry which is preliminary data.</text>
</comment>
<sequence>MKILITGGNGFLGKNLIRELQKRAGTKIHILSRSRSEYPDLQYHQGDVRDIEDVSRTVYRVNPQRVFHLAADLRRVRDARLHRELMGTNVRGTLNMLTVVSETGIEAFVSAGSFEEYGDAPVPFAEDGPLRPASPYGASKAAASLLVATYGKSIIPATVVRFPVVYGEGQVNESFMFKVGKALTTGEVFLMSPGDQTREFLHVDDAVRAMVAAADNIVVCKGEIINICRGEELTLLEVERLIARETGKNGFIEFGATPHRPNEQMRYSGMNRKMRELLGFEPRVSLEEGVRKTFLGALRA</sequence>
<organism evidence="3 4">
    <name type="scientific">Candidatus Zambryskibacteria bacterium RIFCSPHIGHO2_02_FULL_43_14</name>
    <dbReference type="NCBI Taxonomy" id="1802748"/>
    <lineage>
        <taxon>Bacteria</taxon>
        <taxon>Candidatus Zambryskiibacteriota</taxon>
    </lineage>
</organism>
<proteinExistence type="inferred from homology"/>
<protein>
    <recommendedName>
        <fullName evidence="2">Ketoreductase domain-containing protein</fullName>
    </recommendedName>
</protein>
<dbReference type="SMART" id="SM00822">
    <property type="entry name" value="PKS_KR"/>
    <property type="match status" value="1"/>
</dbReference>
<reference evidence="3 4" key="1">
    <citation type="journal article" date="2016" name="Nat. Commun.">
        <title>Thousands of microbial genomes shed light on interconnected biogeochemical processes in an aquifer system.</title>
        <authorList>
            <person name="Anantharaman K."/>
            <person name="Brown C.T."/>
            <person name="Hug L.A."/>
            <person name="Sharon I."/>
            <person name="Castelle C.J."/>
            <person name="Probst A.J."/>
            <person name="Thomas B.C."/>
            <person name="Singh A."/>
            <person name="Wilkins M.J."/>
            <person name="Karaoz U."/>
            <person name="Brodie E.L."/>
            <person name="Williams K.H."/>
            <person name="Hubbard S.S."/>
            <person name="Banfield J.F."/>
        </authorList>
    </citation>
    <scope>NUCLEOTIDE SEQUENCE [LARGE SCALE GENOMIC DNA]</scope>
</reference>
<gene>
    <name evidence="3" type="ORF">A3C70_03270</name>
</gene>
<dbReference type="InterPro" id="IPR057326">
    <property type="entry name" value="KR_dom"/>
</dbReference>
<dbReference type="SUPFAM" id="SSF51735">
    <property type="entry name" value="NAD(P)-binding Rossmann-fold domains"/>
    <property type="match status" value="1"/>
</dbReference>
<dbReference type="PANTHER" id="PTHR43000">
    <property type="entry name" value="DTDP-D-GLUCOSE 4,6-DEHYDRATASE-RELATED"/>
    <property type="match status" value="1"/>
</dbReference>
<dbReference type="PROSITE" id="PS00061">
    <property type="entry name" value="ADH_SHORT"/>
    <property type="match status" value="1"/>
</dbReference>
<evidence type="ECO:0000256" key="1">
    <source>
        <dbReference type="ARBA" id="ARBA00007637"/>
    </source>
</evidence>
<comment type="similarity">
    <text evidence="1">Belongs to the NAD(P)-dependent epimerase/dehydratase family.</text>
</comment>
<dbReference type="Proteomes" id="UP000178175">
    <property type="component" value="Unassembled WGS sequence"/>
</dbReference>
<evidence type="ECO:0000259" key="2">
    <source>
        <dbReference type="SMART" id="SM00822"/>
    </source>
</evidence>
<accession>A0A1G2TGE3</accession>
<evidence type="ECO:0000313" key="3">
    <source>
        <dbReference type="EMBL" id="OHA95701.1"/>
    </source>
</evidence>
<feature type="domain" description="Ketoreductase" evidence="2">
    <location>
        <begin position="1"/>
        <end position="168"/>
    </location>
</feature>
<dbReference type="InterPro" id="IPR020904">
    <property type="entry name" value="Sc_DH/Rdtase_CS"/>
</dbReference>
<dbReference type="InterPro" id="IPR036291">
    <property type="entry name" value="NAD(P)-bd_dom_sf"/>
</dbReference>
<dbReference type="Pfam" id="PF01370">
    <property type="entry name" value="Epimerase"/>
    <property type="match status" value="1"/>
</dbReference>